<feature type="coiled-coil region" evidence="6">
    <location>
        <begin position="101"/>
        <end position="135"/>
    </location>
</feature>
<evidence type="ECO:0000313" key="10">
    <source>
        <dbReference type="Proteomes" id="UP000655225"/>
    </source>
</evidence>
<dbReference type="Pfam" id="PF03106">
    <property type="entry name" value="WRKY"/>
    <property type="match status" value="1"/>
</dbReference>
<dbReference type="SUPFAM" id="SSF118290">
    <property type="entry name" value="WRKY DNA-binding domain"/>
    <property type="match status" value="1"/>
</dbReference>
<evidence type="ECO:0000256" key="3">
    <source>
        <dbReference type="ARBA" id="ARBA00023125"/>
    </source>
</evidence>
<feature type="region of interest" description="Disordered" evidence="7">
    <location>
        <begin position="212"/>
        <end position="262"/>
    </location>
</feature>
<keyword evidence="3" id="KW-0238">DNA-binding</keyword>
<organism evidence="9 10">
    <name type="scientific">Tetracentron sinense</name>
    <name type="common">Spur-leaf</name>
    <dbReference type="NCBI Taxonomy" id="13715"/>
    <lineage>
        <taxon>Eukaryota</taxon>
        <taxon>Viridiplantae</taxon>
        <taxon>Streptophyta</taxon>
        <taxon>Embryophyta</taxon>
        <taxon>Tracheophyta</taxon>
        <taxon>Spermatophyta</taxon>
        <taxon>Magnoliopsida</taxon>
        <taxon>Trochodendrales</taxon>
        <taxon>Trochodendraceae</taxon>
        <taxon>Tetracentron</taxon>
    </lineage>
</organism>
<evidence type="ECO:0000256" key="7">
    <source>
        <dbReference type="SAM" id="MobiDB-lite"/>
    </source>
</evidence>
<feature type="region of interest" description="Disordered" evidence="7">
    <location>
        <begin position="184"/>
        <end position="203"/>
    </location>
</feature>
<dbReference type="Proteomes" id="UP000655225">
    <property type="component" value="Unassembled WGS sequence"/>
</dbReference>
<dbReference type="FunFam" id="2.20.25.80:FF:000002">
    <property type="entry name" value="probable WRKY transcription factor 31"/>
    <property type="match status" value="1"/>
</dbReference>
<feature type="compositionally biased region" description="Basic and acidic residues" evidence="7">
    <location>
        <begin position="143"/>
        <end position="155"/>
    </location>
</feature>
<evidence type="ECO:0000256" key="1">
    <source>
        <dbReference type="ARBA" id="ARBA00004123"/>
    </source>
</evidence>
<accession>A0A835D8W2</accession>
<protein>
    <recommendedName>
        <fullName evidence="8">WRKY domain-containing protein</fullName>
    </recommendedName>
</protein>
<comment type="subcellular location">
    <subcellularLocation>
        <location evidence="1">Nucleus</location>
    </subcellularLocation>
</comment>
<evidence type="ECO:0000313" key="9">
    <source>
        <dbReference type="EMBL" id="KAF8394753.1"/>
    </source>
</evidence>
<dbReference type="InterPro" id="IPR044810">
    <property type="entry name" value="WRKY_plant"/>
</dbReference>
<feature type="domain" description="WRKY" evidence="8">
    <location>
        <begin position="263"/>
        <end position="329"/>
    </location>
</feature>
<dbReference type="AlphaFoldDB" id="A0A835D8W2"/>
<dbReference type="PROSITE" id="PS50811">
    <property type="entry name" value="WRKY"/>
    <property type="match status" value="1"/>
</dbReference>
<feature type="compositionally biased region" description="Polar residues" evidence="7">
    <location>
        <begin position="222"/>
        <end position="234"/>
    </location>
</feature>
<keyword evidence="6" id="KW-0175">Coiled coil</keyword>
<keyword evidence="5" id="KW-0539">Nucleus</keyword>
<evidence type="ECO:0000256" key="6">
    <source>
        <dbReference type="SAM" id="Coils"/>
    </source>
</evidence>
<feature type="region of interest" description="Disordered" evidence="7">
    <location>
        <begin position="51"/>
        <end position="79"/>
    </location>
</feature>
<reference evidence="9 10" key="1">
    <citation type="submission" date="2020-04" db="EMBL/GenBank/DDBJ databases">
        <title>Plant Genome Project.</title>
        <authorList>
            <person name="Zhang R.-G."/>
        </authorList>
    </citation>
    <scope>NUCLEOTIDE SEQUENCE [LARGE SCALE GENOMIC DNA]</scope>
    <source>
        <strain evidence="9">YNK0</strain>
        <tissue evidence="9">Leaf</tissue>
    </source>
</reference>
<evidence type="ECO:0000256" key="5">
    <source>
        <dbReference type="ARBA" id="ARBA00023242"/>
    </source>
</evidence>
<proteinExistence type="predicted"/>
<feature type="region of interest" description="Disordered" evidence="7">
    <location>
        <begin position="142"/>
        <end position="179"/>
    </location>
</feature>
<name>A0A835D8W2_TETSI</name>
<keyword evidence="2" id="KW-0805">Transcription regulation</keyword>
<dbReference type="Gene3D" id="2.20.25.80">
    <property type="entry name" value="WRKY domain"/>
    <property type="match status" value="1"/>
</dbReference>
<dbReference type="GO" id="GO:0005634">
    <property type="term" value="C:nucleus"/>
    <property type="evidence" value="ECO:0007669"/>
    <property type="project" value="UniProtKB-SubCell"/>
</dbReference>
<feature type="compositionally biased region" description="Polar residues" evidence="7">
    <location>
        <begin position="70"/>
        <end position="79"/>
    </location>
</feature>
<dbReference type="OMA" id="NAVPFLW"/>
<gene>
    <name evidence="9" type="ORF">HHK36_020970</name>
</gene>
<keyword evidence="10" id="KW-1185">Reference proteome</keyword>
<dbReference type="InterPro" id="IPR036576">
    <property type="entry name" value="WRKY_dom_sf"/>
</dbReference>
<dbReference type="SMART" id="SM00774">
    <property type="entry name" value="WRKY"/>
    <property type="match status" value="1"/>
</dbReference>
<sequence length="475" mass="52541">MEKRREMTHLHPGKFIHLNSGVSNRIIEYPVDQKHSIKEMDFFSGNHRQVEVSRTNNQSEDQENKDGSTRTESGVNTGLHLLTQNSGSDRLITQEIPNTQLTALQADLERVNDENRKLRSMLDQITRNYSALQTQLLMGMQEQRCKNRQEQDERNGSPTLSAQQFMDPGPSSALDHVNEPWHSDDEIQELSTSPTNKSKDRNHDMVDQIGRKRVSHVEDGPDQTSESWRAQKSTKLAVEEKGTEEQVPGFPGRKARVSVRARSDAPMISDGCQWRKYGQKMAKGNPCPRAYYRCTMAIGCPVRKQVQRCAEDKSILITTYEGNHNHTLPQAATAMANTTSAAATMLLSGSTTSKEALTNSGFLPPLYYASTMATLSASAPFPTITLDLTQTPNPMQFQRAPPPSIPFPAPMHGCPQLIGQPMFTPPKLPVMPAVQSGQQHPSIVETLTAAITTDPTFTAALAAAISSILGAPRRN</sequence>
<dbReference type="PANTHER" id="PTHR31429:SF59">
    <property type="entry name" value="WRKY TRANSCRIPTION FACTOR 47-RELATED"/>
    <property type="match status" value="1"/>
</dbReference>
<dbReference type="GO" id="GO:0003700">
    <property type="term" value="F:DNA-binding transcription factor activity"/>
    <property type="evidence" value="ECO:0007669"/>
    <property type="project" value="InterPro"/>
</dbReference>
<dbReference type="GO" id="GO:0043565">
    <property type="term" value="F:sequence-specific DNA binding"/>
    <property type="evidence" value="ECO:0007669"/>
    <property type="project" value="InterPro"/>
</dbReference>
<evidence type="ECO:0000256" key="4">
    <source>
        <dbReference type="ARBA" id="ARBA00023163"/>
    </source>
</evidence>
<dbReference type="PANTHER" id="PTHR31429">
    <property type="entry name" value="WRKY TRANSCRIPTION FACTOR 36-RELATED"/>
    <property type="match status" value="1"/>
</dbReference>
<dbReference type="OrthoDB" id="2020995at2759"/>
<evidence type="ECO:0000259" key="8">
    <source>
        <dbReference type="PROSITE" id="PS50811"/>
    </source>
</evidence>
<comment type="caution">
    <text evidence="9">The sequence shown here is derived from an EMBL/GenBank/DDBJ whole genome shotgun (WGS) entry which is preliminary data.</text>
</comment>
<dbReference type="InterPro" id="IPR003657">
    <property type="entry name" value="WRKY_dom"/>
</dbReference>
<keyword evidence="4" id="KW-0804">Transcription</keyword>
<evidence type="ECO:0000256" key="2">
    <source>
        <dbReference type="ARBA" id="ARBA00023015"/>
    </source>
</evidence>
<dbReference type="EMBL" id="JABCRI010000014">
    <property type="protein sequence ID" value="KAF8394753.1"/>
    <property type="molecule type" value="Genomic_DNA"/>
</dbReference>